<dbReference type="EMBL" id="OV651829">
    <property type="protein sequence ID" value="CAH1104594.1"/>
    <property type="molecule type" value="Genomic_DNA"/>
</dbReference>
<dbReference type="Proteomes" id="UP001153636">
    <property type="component" value="Chromosome 17"/>
</dbReference>
<reference evidence="2" key="1">
    <citation type="submission" date="2022-01" db="EMBL/GenBank/DDBJ databases">
        <authorList>
            <person name="King R."/>
        </authorList>
    </citation>
    <scope>NUCLEOTIDE SEQUENCE</scope>
</reference>
<protein>
    <submittedName>
        <fullName evidence="2">Uncharacterized protein</fullName>
    </submittedName>
</protein>
<proteinExistence type="predicted"/>
<keyword evidence="3" id="KW-1185">Reference proteome</keyword>
<feature type="region of interest" description="Disordered" evidence="1">
    <location>
        <begin position="138"/>
        <end position="160"/>
    </location>
</feature>
<dbReference type="OrthoDB" id="10536718at2759"/>
<gene>
    <name evidence="2" type="ORF">PSYICH_LOCUS5534</name>
</gene>
<organism evidence="2 3">
    <name type="scientific">Psylliodes chrysocephalus</name>
    <dbReference type="NCBI Taxonomy" id="3402493"/>
    <lineage>
        <taxon>Eukaryota</taxon>
        <taxon>Metazoa</taxon>
        <taxon>Ecdysozoa</taxon>
        <taxon>Arthropoda</taxon>
        <taxon>Hexapoda</taxon>
        <taxon>Insecta</taxon>
        <taxon>Pterygota</taxon>
        <taxon>Neoptera</taxon>
        <taxon>Endopterygota</taxon>
        <taxon>Coleoptera</taxon>
        <taxon>Polyphaga</taxon>
        <taxon>Cucujiformia</taxon>
        <taxon>Chrysomeloidea</taxon>
        <taxon>Chrysomelidae</taxon>
        <taxon>Galerucinae</taxon>
        <taxon>Alticini</taxon>
        <taxon>Psylliodes</taxon>
    </lineage>
</organism>
<name>A0A9P0CM04_9CUCU</name>
<feature type="compositionally biased region" description="Basic and acidic residues" evidence="1">
    <location>
        <begin position="138"/>
        <end position="154"/>
    </location>
</feature>
<sequence length="160" mass="18201">MKKDVGTKGKTDNAVTNIIKNPAKKNISSKDLAEAGPSEISRRKSIEKLSNDCDIDSESDTSIVFYTDEASDNDLEKNVRANVSFEDLQPVPRFLRSSHEKGKKTHSQVFTVTPNKIELEMKENAKLRKIELAKSRETKRKFVTDDKLKKDNSNSKRRKM</sequence>
<dbReference type="AlphaFoldDB" id="A0A9P0CM04"/>
<evidence type="ECO:0000256" key="1">
    <source>
        <dbReference type="SAM" id="MobiDB-lite"/>
    </source>
</evidence>
<accession>A0A9P0CM04</accession>
<evidence type="ECO:0000313" key="3">
    <source>
        <dbReference type="Proteomes" id="UP001153636"/>
    </source>
</evidence>
<evidence type="ECO:0000313" key="2">
    <source>
        <dbReference type="EMBL" id="CAH1104594.1"/>
    </source>
</evidence>